<reference evidence="1 2" key="1">
    <citation type="journal article" date="2013" name="Genome Announc.">
        <title>Complete Genome Sequence of the Solvent Producer Clostridium saccharobutylicum NCP262 (DSM 13864).</title>
        <authorList>
            <person name="Poehlein A."/>
            <person name="Hartwich K."/>
            <person name="Krabben P."/>
            <person name="Ehrenreich A."/>
            <person name="Liebl W."/>
            <person name="Durre P."/>
            <person name="Gottschalk G."/>
            <person name="Daniel R."/>
        </authorList>
    </citation>
    <scope>NUCLEOTIDE SEQUENCE [LARGE SCALE GENOMIC DNA]</scope>
    <source>
        <strain evidence="1">DSM 13864</strain>
    </source>
</reference>
<sequence>MIIQLMIGNNNDKKVLKKFEHLYNYLVSNRDGLLPCKQRNIDLPTLPEGLMYRQLGTMEHNICDILAQRMKGRKISWYINGAGDLSKILAEKISDRLFNTVDKVCKNTISTDVLTDIVEVTLLSASDANKKAKKSSTYKVHTATIPYSEASVSLGRKIIRKLCGLKDFGEMSYK</sequence>
<organism evidence="1 2">
    <name type="scientific">Clostridium saccharobutylicum DSM 13864</name>
    <dbReference type="NCBI Taxonomy" id="1345695"/>
    <lineage>
        <taxon>Bacteria</taxon>
        <taxon>Bacillati</taxon>
        <taxon>Bacillota</taxon>
        <taxon>Clostridia</taxon>
        <taxon>Eubacteriales</taxon>
        <taxon>Clostridiaceae</taxon>
        <taxon>Clostridium</taxon>
    </lineage>
</organism>
<evidence type="ECO:0000313" key="2">
    <source>
        <dbReference type="Proteomes" id="UP000017118"/>
    </source>
</evidence>
<protein>
    <submittedName>
        <fullName evidence="1">Uncharacterized protein</fullName>
    </submittedName>
</protein>
<gene>
    <name evidence="1" type="ORF">CLSA_c14210</name>
</gene>
<evidence type="ECO:0000313" key="1">
    <source>
        <dbReference type="EMBL" id="AGX42423.1"/>
    </source>
</evidence>
<dbReference type="eggNOG" id="ENOG5031FFI">
    <property type="taxonomic scope" value="Bacteria"/>
</dbReference>
<name>U5MPK7_CLOSA</name>
<dbReference type="EMBL" id="CP006721">
    <property type="protein sequence ID" value="AGX42423.1"/>
    <property type="molecule type" value="Genomic_DNA"/>
</dbReference>
<dbReference type="RefSeq" id="WP_022744703.1">
    <property type="nucleotide sequence ID" value="NC_022571.1"/>
</dbReference>
<accession>U5MPK7</accession>
<dbReference type="KEGG" id="csb:CLSA_c14210"/>
<dbReference type="AlphaFoldDB" id="U5MPK7"/>
<keyword evidence="2" id="KW-1185">Reference proteome</keyword>
<proteinExistence type="predicted"/>
<dbReference type="PATRIC" id="fig|1345695.10.peg.4150"/>
<dbReference type="GeneID" id="71415550"/>
<dbReference type="HOGENOM" id="CLU_1537437_0_0_9"/>
<dbReference type="Proteomes" id="UP000017118">
    <property type="component" value="Chromosome"/>
</dbReference>